<protein>
    <submittedName>
        <fullName evidence="3">Transmembrane protein 259</fullName>
    </submittedName>
</protein>
<name>A0A672GCV4_SALFA</name>
<dbReference type="GO" id="GO:1904294">
    <property type="term" value="P:positive regulation of ERAD pathway"/>
    <property type="evidence" value="ECO:0007669"/>
    <property type="project" value="TreeGrafter"/>
</dbReference>
<dbReference type="PANTHER" id="PTHR21650">
    <property type="entry name" value="MEMBRALIN/KINETOCHORE PROTEIN NUF2"/>
    <property type="match status" value="1"/>
</dbReference>
<dbReference type="PANTHER" id="PTHR21650:SF4">
    <property type="entry name" value="MEMBRALIN"/>
    <property type="match status" value="1"/>
</dbReference>
<evidence type="ECO:0000313" key="4">
    <source>
        <dbReference type="Proteomes" id="UP000472267"/>
    </source>
</evidence>
<reference evidence="3" key="1">
    <citation type="submission" date="2025-08" db="UniProtKB">
        <authorList>
            <consortium name="Ensembl"/>
        </authorList>
    </citation>
    <scope>IDENTIFICATION</scope>
</reference>
<dbReference type="OMA" id="HINFTRI"/>
<feature type="compositionally biased region" description="Low complexity" evidence="1">
    <location>
        <begin position="98"/>
        <end position="117"/>
    </location>
</feature>
<gene>
    <name evidence="3" type="primary">tmem259</name>
</gene>
<dbReference type="Pfam" id="PF09746">
    <property type="entry name" value="Membralin"/>
    <property type="match status" value="2"/>
</dbReference>
<evidence type="ECO:0000256" key="2">
    <source>
        <dbReference type="SAM" id="Phobius"/>
    </source>
</evidence>
<keyword evidence="2" id="KW-0472">Membrane</keyword>
<feature type="compositionally biased region" description="Acidic residues" evidence="1">
    <location>
        <begin position="140"/>
        <end position="153"/>
    </location>
</feature>
<dbReference type="Proteomes" id="UP000472267">
    <property type="component" value="Unassembled WGS sequence"/>
</dbReference>
<keyword evidence="4" id="KW-1185">Reference proteome</keyword>
<keyword evidence="2" id="KW-0812">Transmembrane</keyword>
<dbReference type="InterPro" id="IPR019144">
    <property type="entry name" value="Membralin"/>
</dbReference>
<keyword evidence="2" id="KW-1133">Transmembrane helix</keyword>
<reference evidence="3" key="2">
    <citation type="submission" date="2025-09" db="UniProtKB">
        <authorList>
            <consortium name="Ensembl"/>
        </authorList>
    </citation>
    <scope>IDENTIFICATION</scope>
</reference>
<dbReference type="GO" id="GO:0034976">
    <property type="term" value="P:response to endoplasmic reticulum stress"/>
    <property type="evidence" value="ECO:0007669"/>
    <property type="project" value="TreeGrafter"/>
</dbReference>
<accession>A0A672GCV4</accession>
<dbReference type="InParanoid" id="A0A672GCV4"/>
<feature type="transmembrane region" description="Helical" evidence="2">
    <location>
        <begin position="47"/>
        <end position="68"/>
    </location>
</feature>
<dbReference type="Ensembl" id="ENSSFAT00005009484.1">
    <property type="protein sequence ID" value="ENSSFAP00005009049.1"/>
    <property type="gene ID" value="ENSSFAG00005005236.1"/>
</dbReference>
<evidence type="ECO:0000313" key="3">
    <source>
        <dbReference type="Ensembl" id="ENSSFAP00005009049.1"/>
    </source>
</evidence>
<proteinExistence type="predicted"/>
<feature type="transmembrane region" description="Helical" evidence="2">
    <location>
        <begin position="279"/>
        <end position="303"/>
    </location>
</feature>
<dbReference type="GO" id="GO:0005783">
    <property type="term" value="C:endoplasmic reticulum"/>
    <property type="evidence" value="ECO:0007669"/>
    <property type="project" value="TreeGrafter"/>
</dbReference>
<dbReference type="AlphaFoldDB" id="A0A672GCV4"/>
<evidence type="ECO:0000256" key="1">
    <source>
        <dbReference type="SAM" id="MobiDB-lite"/>
    </source>
</evidence>
<sequence length="308" mass="33874">MENQEQNQDPNQNQNPLINVRDRLFHALFFKMAVTYARLFPPAGRRLLEFFVLLKALLVLFILAYIHMAFSRSPIDCLAAVRERWPRDGVLRVEIQRSQSGAGAPPQAPPTFSSSSSGSGGGGGGQEEAGPGPGAGLPAEEGEEPEEEEEEMSLDMFSNSSVQFELDLEPRLKPAVIGGGGGAGGGANSSQDVSFTQTWPQEEYMVEYSLEYGFLRLSQNTRQRLRIPVMVVTLDPARDACFGDGFSRFLLDEFLGYDDILMSSVKALAENEENKGNGYVYSIILVTIAVLVLYYHSVTLLLITYSIT</sequence>
<feature type="region of interest" description="Disordered" evidence="1">
    <location>
        <begin position="97"/>
        <end position="154"/>
    </location>
</feature>
<organism evidence="3 4">
    <name type="scientific">Salarias fasciatus</name>
    <name type="common">Jewelled blenny</name>
    <name type="synonym">Blennius fasciatus</name>
    <dbReference type="NCBI Taxonomy" id="181472"/>
    <lineage>
        <taxon>Eukaryota</taxon>
        <taxon>Metazoa</taxon>
        <taxon>Chordata</taxon>
        <taxon>Craniata</taxon>
        <taxon>Vertebrata</taxon>
        <taxon>Euteleostomi</taxon>
        <taxon>Actinopterygii</taxon>
        <taxon>Neopterygii</taxon>
        <taxon>Teleostei</taxon>
        <taxon>Neoteleostei</taxon>
        <taxon>Acanthomorphata</taxon>
        <taxon>Ovalentaria</taxon>
        <taxon>Blenniimorphae</taxon>
        <taxon>Blenniiformes</taxon>
        <taxon>Blennioidei</taxon>
        <taxon>Blenniidae</taxon>
        <taxon>Salariinae</taxon>
        <taxon>Salarias</taxon>
    </lineage>
</organism>
<feature type="compositionally biased region" description="Gly residues" evidence="1">
    <location>
        <begin position="118"/>
        <end position="135"/>
    </location>
</feature>